<accession>A0A1I1RK48</accession>
<dbReference type="Pfam" id="PF12006">
    <property type="entry name" value="DUF3500"/>
    <property type="match status" value="1"/>
</dbReference>
<organism evidence="1 2">
    <name type="scientific">Spirosoma endophyticum</name>
    <dbReference type="NCBI Taxonomy" id="662367"/>
    <lineage>
        <taxon>Bacteria</taxon>
        <taxon>Pseudomonadati</taxon>
        <taxon>Bacteroidota</taxon>
        <taxon>Cytophagia</taxon>
        <taxon>Cytophagales</taxon>
        <taxon>Cytophagaceae</taxon>
        <taxon>Spirosoma</taxon>
    </lineage>
</organism>
<dbReference type="PANTHER" id="PTHR37489">
    <property type="entry name" value="DUF3500 DOMAIN-CONTAINING PROTEIN"/>
    <property type="match status" value="1"/>
</dbReference>
<dbReference type="OrthoDB" id="581140at2"/>
<dbReference type="STRING" id="662367.SAMN05216167_104441"/>
<dbReference type="RefSeq" id="WP_093827089.1">
    <property type="nucleotide sequence ID" value="NZ_FOLQ01000004.1"/>
</dbReference>
<name>A0A1I1RK48_9BACT</name>
<dbReference type="PANTHER" id="PTHR37489:SF1">
    <property type="entry name" value="DUF3500 DOMAIN-CONTAINING PROTEIN"/>
    <property type="match status" value="1"/>
</dbReference>
<dbReference type="PROSITE" id="PS00430">
    <property type="entry name" value="TONB_DEPENDENT_REC_1"/>
    <property type="match status" value="1"/>
</dbReference>
<dbReference type="InterPro" id="IPR021889">
    <property type="entry name" value="DUF3500"/>
</dbReference>
<gene>
    <name evidence="1" type="ORF">SAMN05216167_104441</name>
</gene>
<dbReference type="Proteomes" id="UP000198598">
    <property type="component" value="Unassembled WGS sequence"/>
</dbReference>
<dbReference type="AlphaFoldDB" id="A0A1I1RK48"/>
<keyword evidence="2" id="KW-1185">Reference proteome</keyword>
<proteinExistence type="predicted"/>
<sequence length="464" mass="48542">MNGKSIYSYLAILLFLGVVVSCKKTENDILYAPSLNCSTVALSTSAFTNNGSAQSTTLSIGLNNAVAGSITFAIISADFTPNTYTTTVKDGQTSVAVPLTFDGTTSFTSETITVSATSYGVGTCVTTATISAGSSTTTSPDCSTATTQTARVVCAAEAFMATLTTAQKAALVLDYTKANAIKWSNLPCGSACRNGLSFSTLTTDQVTAALAVVAAATSTTANEGYSEITQIRAADDILNLTSNSSSYSSGLYFIAFLGTPSTTGTWQLQYGGHHLAINTTYNGGAVKSATPLFEGVEPRSWTAINGTGTVYAPLAGEQSAMAAMLASLSTDQLANAKLNSTFSDVVLGPDNDGKFPATKVGIKASTLTADQQALVLAAMKPWLQDTDDATATSLLATYKNELDNTYIAYSGNTTLTANADYVRIDGPSVWIEFVCQTGVVYPNQIHYHSVWRDHSRDYGGNFTF</sequence>
<dbReference type="InterPro" id="IPR010916">
    <property type="entry name" value="TonB_box_CS"/>
</dbReference>
<reference evidence="1 2" key="1">
    <citation type="submission" date="2016-10" db="EMBL/GenBank/DDBJ databases">
        <authorList>
            <person name="de Groot N.N."/>
        </authorList>
    </citation>
    <scope>NUCLEOTIDE SEQUENCE [LARGE SCALE GENOMIC DNA]</scope>
    <source>
        <strain evidence="1 2">DSM 26130</strain>
    </source>
</reference>
<evidence type="ECO:0008006" key="3">
    <source>
        <dbReference type="Google" id="ProtNLM"/>
    </source>
</evidence>
<dbReference type="PROSITE" id="PS51257">
    <property type="entry name" value="PROKAR_LIPOPROTEIN"/>
    <property type="match status" value="1"/>
</dbReference>
<evidence type="ECO:0000313" key="2">
    <source>
        <dbReference type="Proteomes" id="UP000198598"/>
    </source>
</evidence>
<evidence type="ECO:0000313" key="1">
    <source>
        <dbReference type="EMBL" id="SFD34654.1"/>
    </source>
</evidence>
<dbReference type="EMBL" id="FOLQ01000004">
    <property type="protein sequence ID" value="SFD34654.1"/>
    <property type="molecule type" value="Genomic_DNA"/>
</dbReference>
<protein>
    <recommendedName>
        <fullName evidence="3">DUF3500 domain-containing protein</fullName>
    </recommendedName>
</protein>